<feature type="non-terminal residue" evidence="1">
    <location>
        <position position="1"/>
    </location>
</feature>
<evidence type="ECO:0000313" key="2">
    <source>
        <dbReference type="Proteomes" id="UP000076502"/>
    </source>
</evidence>
<reference evidence="1 2" key="1">
    <citation type="submission" date="2015-07" db="EMBL/GenBank/DDBJ databases">
        <title>The genome of Dufourea novaeangliae.</title>
        <authorList>
            <person name="Pan H."/>
            <person name="Kapheim K."/>
        </authorList>
    </citation>
    <scope>NUCLEOTIDE SEQUENCE [LARGE SCALE GENOMIC DNA]</scope>
    <source>
        <strain evidence="1">0120121106</strain>
        <tissue evidence="1">Whole body</tissue>
    </source>
</reference>
<dbReference type="OrthoDB" id="10060618at2759"/>
<dbReference type="Proteomes" id="UP000076502">
    <property type="component" value="Unassembled WGS sequence"/>
</dbReference>
<evidence type="ECO:0000313" key="1">
    <source>
        <dbReference type="EMBL" id="KZC03828.1"/>
    </source>
</evidence>
<accession>A0A154NXS0</accession>
<name>A0A154NXS0_DUFNO</name>
<gene>
    <name evidence="1" type="ORF">WN55_01759</name>
</gene>
<protein>
    <submittedName>
        <fullName evidence="1">Uncharacterized protein</fullName>
    </submittedName>
</protein>
<dbReference type="EMBL" id="KQ434771">
    <property type="protein sequence ID" value="KZC03828.1"/>
    <property type="molecule type" value="Genomic_DNA"/>
</dbReference>
<sequence length="173" mass="19996">LGGKIKLTEQMIDKLSVYYGLAIRRNCHSVEQIYSAIRTTYFHYSYDHSKCPIRIESWCTWQRASANGELRYYKHDYKALPQDVLHAIKPIYVDLTRPELFERCFGGFNQNNNESYNQLIWKISPKILPSGLATVELAAHISACMFNEGSWGILQIYAAMVIKCGSNIHLQWV</sequence>
<dbReference type="AlphaFoldDB" id="A0A154NXS0"/>
<dbReference type="STRING" id="178035.A0A154NXS0"/>
<keyword evidence="2" id="KW-1185">Reference proteome</keyword>
<proteinExistence type="predicted"/>
<organism evidence="1 2">
    <name type="scientific">Dufourea novaeangliae</name>
    <name type="common">Sweat bee</name>
    <dbReference type="NCBI Taxonomy" id="178035"/>
    <lineage>
        <taxon>Eukaryota</taxon>
        <taxon>Metazoa</taxon>
        <taxon>Ecdysozoa</taxon>
        <taxon>Arthropoda</taxon>
        <taxon>Hexapoda</taxon>
        <taxon>Insecta</taxon>
        <taxon>Pterygota</taxon>
        <taxon>Neoptera</taxon>
        <taxon>Endopterygota</taxon>
        <taxon>Hymenoptera</taxon>
        <taxon>Apocrita</taxon>
        <taxon>Aculeata</taxon>
        <taxon>Apoidea</taxon>
        <taxon>Anthophila</taxon>
        <taxon>Halictidae</taxon>
        <taxon>Rophitinae</taxon>
        <taxon>Dufourea</taxon>
    </lineage>
</organism>